<name>A0A0R2KKQ5_9LACO</name>
<evidence type="ECO:0000313" key="2">
    <source>
        <dbReference type="Proteomes" id="UP000051500"/>
    </source>
</evidence>
<dbReference type="eggNOG" id="COG4537">
    <property type="taxonomic scope" value="Bacteria"/>
</dbReference>
<protein>
    <submittedName>
        <fullName evidence="1">Uncharacterized protein</fullName>
    </submittedName>
</protein>
<proteinExistence type="predicted"/>
<dbReference type="PATRIC" id="fig|1122146.4.peg.1122"/>
<dbReference type="EMBL" id="JQBZ01000007">
    <property type="protein sequence ID" value="KRN89967.1"/>
    <property type="molecule type" value="Genomic_DNA"/>
</dbReference>
<comment type="caution">
    <text evidence="1">The sequence shown here is derived from an EMBL/GenBank/DDBJ whole genome shotgun (WGS) entry which is preliminary data.</text>
</comment>
<reference evidence="1 2" key="1">
    <citation type="journal article" date="2015" name="Genome Announc.">
        <title>Expanding the biotechnology potential of lactobacilli through comparative genomics of 213 strains and associated genera.</title>
        <authorList>
            <person name="Sun Z."/>
            <person name="Harris H.M."/>
            <person name="McCann A."/>
            <person name="Guo C."/>
            <person name="Argimon S."/>
            <person name="Zhang W."/>
            <person name="Yang X."/>
            <person name="Jeffery I.B."/>
            <person name="Cooney J.C."/>
            <person name="Kagawa T.F."/>
            <person name="Liu W."/>
            <person name="Song Y."/>
            <person name="Salvetti E."/>
            <person name="Wrobel A."/>
            <person name="Rasinkangas P."/>
            <person name="Parkhill J."/>
            <person name="Rea M.C."/>
            <person name="O'Sullivan O."/>
            <person name="Ritari J."/>
            <person name="Douillard F.P."/>
            <person name="Paul Ross R."/>
            <person name="Yang R."/>
            <person name="Briner A.E."/>
            <person name="Felis G.E."/>
            <person name="de Vos W.M."/>
            <person name="Barrangou R."/>
            <person name="Klaenhammer T.R."/>
            <person name="Caufield P.W."/>
            <person name="Cui Y."/>
            <person name="Zhang H."/>
            <person name="O'Toole P.W."/>
        </authorList>
    </citation>
    <scope>NUCLEOTIDE SEQUENCE [LARGE SCALE GENOMIC DNA]</scope>
    <source>
        <strain evidence="1 2">DSM 22408</strain>
    </source>
</reference>
<accession>A0A0R2KKQ5</accession>
<evidence type="ECO:0000313" key="1">
    <source>
        <dbReference type="EMBL" id="KRN89967.1"/>
    </source>
</evidence>
<sequence length="70" mass="8065">MLPNIAAQRKNAMKINKQALQTELNTQAQLYLSDKNVQSVSLDDLTKAHYLTKEQYEMIKREGLTIQVDE</sequence>
<organism evidence="1 2">
    <name type="scientific">Ligilactobacillus ceti DSM 22408</name>
    <dbReference type="NCBI Taxonomy" id="1122146"/>
    <lineage>
        <taxon>Bacteria</taxon>
        <taxon>Bacillati</taxon>
        <taxon>Bacillota</taxon>
        <taxon>Bacilli</taxon>
        <taxon>Lactobacillales</taxon>
        <taxon>Lactobacillaceae</taxon>
        <taxon>Ligilactobacillus</taxon>
    </lineage>
</organism>
<dbReference type="STRING" id="1122146.IV53_GL001085"/>
<dbReference type="Proteomes" id="UP000051500">
    <property type="component" value="Unassembled WGS sequence"/>
</dbReference>
<dbReference type="AlphaFoldDB" id="A0A0R2KKQ5"/>
<keyword evidence="2" id="KW-1185">Reference proteome</keyword>
<gene>
    <name evidence="1" type="ORF">IV53_GL001085</name>
</gene>